<dbReference type="NCBIfam" id="TIGR00745">
    <property type="entry name" value="apbA_panE"/>
    <property type="match status" value="1"/>
</dbReference>
<comment type="similarity">
    <text evidence="3 12">Belongs to the ketopantoate reductase family.</text>
</comment>
<reference evidence="16" key="1">
    <citation type="submission" date="2010-08" db="EMBL/GenBank/DDBJ databases">
        <title>Genome comparisons of Edwardsiella bacteria analysed using deep sequencing technology.</title>
        <authorList>
            <person name="van Soest J.J."/>
            <person name="Henkel C.V."/>
            <person name="Jansen H.J."/>
            <person name="van den Hondel C.A.M.J.J."/>
            <person name="Bloemberg G.V."/>
            <person name="Meijer A.H."/>
            <person name="Spaink H.P."/>
        </authorList>
    </citation>
    <scope>NUCLEOTIDE SEQUENCE [LARGE SCALE GENOMIC DNA]</scope>
    <source>
        <strain evidence="16">FL6-60</strain>
    </source>
</reference>
<accession>A0A0H3DRD6</accession>
<evidence type="ECO:0000259" key="14">
    <source>
        <dbReference type="Pfam" id="PF08546"/>
    </source>
</evidence>
<dbReference type="GO" id="GO:0050661">
    <property type="term" value="F:NADP binding"/>
    <property type="evidence" value="ECO:0007669"/>
    <property type="project" value="TreeGrafter"/>
</dbReference>
<evidence type="ECO:0000256" key="8">
    <source>
        <dbReference type="ARBA" id="ARBA00022857"/>
    </source>
</evidence>
<dbReference type="PANTHER" id="PTHR43765:SF2">
    <property type="entry name" value="2-DEHYDROPANTOATE 2-REDUCTASE"/>
    <property type="match status" value="1"/>
</dbReference>
<dbReference type="InterPro" id="IPR013752">
    <property type="entry name" value="KPA_reductase"/>
</dbReference>
<keyword evidence="8 12" id="KW-0521">NADP</keyword>
<dbReference type="InterPro" id="IPR003710">
    <property type="entry name" value="ApbA"/>
</dbReference>
<gene>
    <name evidence="15" type="ordered locus">ETAF_0917</name>
</gene>
<reference evidence="15 16" key="2">
    <citation type="journal article" date="2011" name="BMC Immunol.">
        <title>Comparison of static immersion and intravenous injection systems for exposure of zebrafish embryos to the natural pathogen Edwardsiella tarda.</title>
        <authorList>
            <person name="van Soest J.J."/>
            <person name="Stockhammer O.W."/>
            <person name="Ordas A."/>
            <person name="Bloemberg G.V."/>
            <person name="Spaink H.P."/>
            <person name="Meijer A.H."/>
        </authorList>
    </citation>
    <scope>NUCLEOTIDE SEQUENCE [LARGE SCALE GENOMIC DNA]</scope>
    <source>
        <strain evidence="15 16">FL6-60</strain>
    </source>
</reference>
<dbReference type="EC" id="1.1.1.169" evidence="4 12"/>
<evidence type="ECO:0000256" key="12">
    <source>
        <dbReference type="RuleBase" id="RU362068"/>
    </source>
</evidence>
<dbReference type="Gene3D" id="3.40.50.720">
    <property type="entry name" value="NAD(P)-binding Rossmann-like Domain"/>
    <property type="match status" value="1"/>
</dbReference>
<dbReference type="InterPro" id="IPR013328">
    <property type="entry name" value="6PGD_dom2"/>
</dbReference>
<protein>
    <recommendedName>
        <fullName evidence="5 12">2-dehydropantoate 2-reductase</fullName>
        <ecNumber evidence="4 12">1.1.1.169</ecNumber>
    </recommendedName>
    <alternativeName>
        <fullName evidence="10 12">Ketopantoate reductase</fullName>
    </alternativeName>
</protein>
<feature type="domain" description="Ketopantoate reductase C-terminal" evidence="14">
    <location>
        <begin position="169"/>
        <end position="290"/>
    </location>
</feature>
<dbReference type="AlphaFoldDB" id="A0A0H3DRD6"/>
<dbReference type="SUPFAM" id="SSF51735">
    <property type="entry name" value="NAD(P)-binding Rossmann-fold domains"/>
    <property type="match status" value="1"/>
</dbReference>
<evidence type="ECO:0000256" key="1">
    <source>
        <dbReference type="ARBA" id="ARBA00004496"/>
    </source>
</evidence>
<dbReference type="UniPathway" id="UPA00028">
    <property type="reaction ID" value="UER00004"/>
</dbReference>
<keyword evidence="16" id="KW-1185">Reference proteome</keyword>
<dbReference type="NCBIfam" id="NF005087">
    <property type="entry name" value="PRK06522.1-1"/>
    <property type="match status" value="1"/>
</dbReference>
<evidence type="ECO:0000256" key="6">
    <source>
        <dbReference type="ARBA" id="ARBA00022490"/>
    </source>
</evidence>
<keyword evidence="9 12" id="KW-0560">Oxidoreductase</keyword>
<dbReference type="EMBL" id="CP002154">
    <property type="protein sequence ID" value="ADM41036.1"/>
    <property type="molecule type" value="Genomic_DNA"/>
</dbReference>
<dbReference type="PATRIC" id="fig|718251.5.peg.943"/>
<proteinExistence type="inferred from homology"/>
<evidence type="ECO:0000313" key="16">
    <source>
        <dbReference type="Proteomes" id="UP000002230"/>
    </source>
</evidence>
<evidence type="ECO:0000256" key="5">
    <source>
        <dbReference type="ARBA" id="ARBA00019465"/>
    </source>
</evidence>
<dbReference type="Pfam" id="PF02558">
    <property type="entry name" value="ApbA"/>
    <property type="match status" value="1"/>
</dbReference>
<dbReference type="FunFam" id="3.40.50.720:FF:000162">
    <property type="entry name" value="2-dehydropantoate 2-reductase"/>
    <property type="match status" value="1"/>
</dbReference>
<dbReference type="InterPro" id="IPR008927">
    <property type="entry name" value="6-PGluconate_DH-like_C_sf"/>
</dbReference>
<dbReference type="GO" id="GO:0005737">
    <property type="term" value="C:cytoplasm"/>
    <property type="evidence" value="ECO:0007669"/>
    <property type="project" value="UniProtKB-SubCell"/>
</dbReference>
<keyword evidence="6" id="KW-0963">Cytoplasm</keyword>
<evidence type="ECO:0000256" key="4">
    <source>
        <dbReference type="ARBA" id="ARBA00013014"/>
    </source>
</evidence>
<evidence type="ECO:0000256" key="7">
    <source>
        <dbReference type="ARBA" id="ARBA00022655"/>
    </source>
</evidence>
<dbReference type="SUPFAM" id="SSF48179">
    <property type="entry name" value="6-phosphogluconate dehydrogenase C-terminal domain-like"/>
    <property type="match status" value="1"/>
</dbReference>
<dbReference type="HOGENOM" id="CLU_031468_0_1_6"/>
<dbReference type="Pfam" id="PF08546">
    <property type="entry name" value="ApbA_C"/>
    <property type="match status" value="1"/>
</dbReference>
<dbReference type="GO" id="GO:0015940">
    <property type="term" value="P:pantothenate biosynthetic process"/>
    <property type="evidence" value="ECO:0007669"/>
    <property type="project" value="UniProtKB-UniPathway"/>
</dbReference>
<name>A0A0H3DRD6_EDWTF</name>
<sequence length="305" mass="33753">MKITVLGCGALGKLWLSALARRGHQVQGWLRLPQPDCSVHLITPQGLTYQRQLPANDPELLAQSDLLLVTLKAWQIANALPPLLPRLSPHCTLLLLHNGMGAIDELRTLPRQPLLQGSTTHAARREGHTVWHVAGGITHIGPLNEAGQSCSALADALHRALPDVAWHDNIQPALWNKLAINCVINPLSVLYSCHNGALARHQDHIHALIAEIAEVMEAEGYRTTPETLHSYVMQVINLTADNHSSMLQDVQAQRHTEIDYITGHLIRCGRSHGLALPENRQLFDLIKRKEQTYERIGLGVSGTWQ</sequence>
<feature type="domain" description="Ketopantoate reductase N-terminal" evidence="13">
    <location>
        <begin position="3"/>
        <end position="144"/>
    </location>
</feature>
<evidence type="ECO:0000256" key="11">
    <source>
        <dbReference type="ARBA" id="ARBA00048793"/>
    </source>
</evidence>
<evidence type="ECO:0000256" key="2">
    <source>
        <dbReference type="ARBA" id="ARBA00004994"/>
    </source>
</evidence>
<comment type="subcellular location">
    <subcellularLocation>
        <location evidence="1">Cytoplasm</location>
    </subcellularLocation>
</comment>
<dbReference type="KEGG" id="etd:ETAF_0917"/>
<evidence type="ECO:0000313" key="15">
    <source>
        <dbReference type="EMBL" id="ADM41036.1"/>
    </source>
</evidence>
<dbReference type="InterPro" id="IPR013332">
    <property type="entry name" value="KPR_N"/>
</dbReference>
<comment type="pathway">
    <text evidence="2 12">Cofactor biosynthesis; (R)-pantothenate biosynthesis; (R)-pantoate from 3-methyl-2-oxobutanoate: step 2/2.</text>
</comment>
<comment type="function">
    <text evidence="12">Catalyzes the NADPH-dependent reduction of ketopantoate into pantoic acid.</text>
</comment>
<keyword evidence="7 12" id="KW-0566">Pantothenate biosynthesis</keyword>
<evidence type="ECO:0000256" key="3">
    <source>
        <dbReference type="ARBA" id="ARBA00007870"/>
    </source>
</evidence>
<evidence type="ECO:0000256" key="10">
    <source>
        <dbReference type="ARBA" id="ARBA00032024"/>
    </source>
</evidence>
<dbReference type="Gene3D" id="1.10.1040.10">
    <property type="entry name" value="N-(1-d-carboxylethyl)-l-norvaline Dehydrogenase, domain 2"/>
    <property type="match status" value="1"/>
</dbReference>
<organism evidence="15 16">
    <name type="scientific">Edwardsiella tarda (strain FL6-60)</name>
    <dbReference type="NCBI Taxonomy" id="718251"/>
    <lineage>
        <taxon>Bacteria</taxon>
        <taxon>Pseudomonadati</taxon>
        <taxon>Pseudomonadota</taxon>
        <taxon>Gammaproteobacteria</taxon>
        <taxon>Enterobacterales</taxon>
        <taxon>Hafniaceae</taxon>
        <taxon>Edwardsiella</taxon>
    </lineage>
</organism>
<dbReference type="Proteomes" id="UP000002230">
    <property type="component" value="Chromosome"/>
</dbReference>
<dbReference type="InterPro" id="IPR050838">
    <property type="entry name" value="Ketopantoate_reductase"/>
</dbReference>
<dbReference type="GO" id="GO:0008677">
    <property type="term" value="F:2-dehydropantoate 2-reductase activity"/>
    <property type="evidence" value="ECO:0007669"/>
    <property type="project" value="UniProtKB-EC"/>
</dbReference>
<dbReference type="PANTHER" id="PTHR43765">
    <property type="entry name" value="2-DEHYDROPANTOATE 2-REDUCTASE-RELATED"/>
    <property type="match status" value="1"/>
</dbReference>
<evidence type="ECO:0000259" key="13">
    <source>
        <dbReference type="Pfam" id="PF02558"/>
    </source>
</evidence>
<dbReference type="FunFam" id="1.10.1040.10:FF:000014">
    <property type="entry name" value="2-dehydropantoate 2-reductase"/>
    <property type="match status" value="1"/>
</dbReference>
<dbReference type="InterPro" id="IPR036291">
    <property type="entry name" value="NAD(P)-bd_dom_sf"/>
</dbReference>
<evidence type="ECO:0000256" key="9">
    <source>
        <dbReference type="ARBA" id="ARBA00023002"/>
    </source>
</evidence>
<comment type="catalytic activity">
    <reaction evidence="11 12">
        <text>(R)-pantoate + NADP(+) = 2-dehydropantoate + NADPH + H(+)</text>
        <dbReference type="Rhea" id="RHEA:16233"/>
        <dbReference type="ChEBI" id="CHEBI:11561"/>
        <dbReference type="ChEBI" id="CHEBI:15378"/>
        <dbReference type="ChEBI" id="CHEBI:15980"/>
        <dbReference type="ChEBI" id="CHEBI:57783"/>
        <dbReference type="ChEBI" id="CHEBI:58349"/>
        <dbReference type="EC" id="1.1.1.169"/>
    </reaction>
</comment>